<evidence type="ECO:0000256" key="1">
    <source>
        <dbReference type="SAM" id="MobiDB-lite"/>
    </source>
</evidence>
<dbReference type="Proteomes" id="UP000007755">
    <property type="component" value="Unassembled WGS sequence"/>
</dbReference>
<feature type="region of interest" description="Disordered" evidence="1">
    <location>
        <begin position="1"/>
        <end position="21"/>
    </location>
</feature>
<organism evidence="3">
    <name type="scientific">Acromyrmex echinatior</name>
    <name type="common">Panamanian leafcutter ant</name>
    <name type="synonym">Acromyrmex octospinosus echinatior</name>
    <dbReference type="NCBI Taxonomy" id="103372"/>
    <lineage>
        <taxon>Eukaryota</taxon>
        <taxon>Metazoa</taxon>
        <taxon>Ecdysozoa</taxon>
        <taxon>Arthropoda</taxon>
        <taxon>Hexapoda</taxon>
        <taxon>Insecta</taxon>
        <taxon>Pterygota</taxon>
        <taxon>Neoptera</taxon>
        <taxon>Endopterygota</taxon>
        <taxon>Hymenoptera</taxon>
        <taxon>Apocrita</taxon>
        <taxon>Aculeata</taxon>
        <taxon>Formicoidea</taxon>
        <taxon>Formicidae</taxon>
        <taxon>Myrmicinae</taxon>
        <taxon>Acromyrmex</taxon>
    </lineage>
</organism>
<protein>
    <submittedName>
        <fullName evidence="2">Uncharacterized protein</fullName>
    </submittedName>
</protein>
<proteinExistence type="predicted"/>
<feature type="compositionally biased region" description="Basic and acidic residues" evidence="1">
    <location>
        <begin position="96"/>
        <end position="105"/>
    </location>
</feature>
<feature type="compositionally biased region" description="Basic residues" evidence="1">
    <location>
        <begin position="222"/>
        <end position="232"/>
    </location>
</feature>
<feature type="region of interest" description="Disordered" evidence="1">
    <location>
        <begin position="222"/>
        <end position="241"/>
    </location>
</feature>
<accession>F4WJF4</accession>
<dbReference type="AlphaFoldDB" id="F4WJF4"/>
<evidence type="ECO:0000313" key="2">
    <source>
        <dbReference type="EMBL" id="EGI65732.1"/>
    </source>
</evidence>
<evidence type="ECO:0000313" key="3">
    <source>
        <dbReference type="Proteomes" id="UP000007755"/>
    </source>
</evidence>
<feature type="compositionally biased region" description="Polar residues" evidence="1">
    <location>
        <begin position="34"/>
        <end position="47"/>
    </location>
</feature>
<feature type="compositionally biased region" description="Basic and acidic residues" evidence="1">
    <location>
        <begin position="1"/>
        <end position="15"/>
    </location>
</feature>
<dbReference type="EMBL" id="GL888182">
    <property type="protein sequence ID" value="EGI65732.1"/>
    <property type="molecule type" value="Genomic_DNA"/>
</dbReference>
<name>F4WJF4_ACREC</name>
<feature type="region of interest" description="Disordered" evidence="1">
    <location>
        <begin position="34"/>
        <end position="63"/>
    </location>
</feature>
<dbReference type="InParanoid" id="F4WJF4"/>
<reference evidence="2" key="1">
    <citation type="submission" date="2011-02" db="EMBL/GenBank/DDBJ databases">
        <title>The genome of the leaf-cutting ant Acromyrmex echinatior suggests key adaptations to social evolution and fungus farming.</title>
        <authorList>
            <person name="Nygaard S."/>
            <person name="Zhang G."/>
        </authorList>
    </citation>
    <scope>NUCLEOTIDE SEQUENCE</scope>
</reference>
<feature type="region of interest" description="Disordered" evidence="1">
    <location>
        <begin position="86"/>
        <end position="105"/>
    </location>
</feature>
<gene>
    <name evidence="2" type="ORF">G5I_05833</name>
</gene>
<sequence length="241" mass="28028">MGKPRKSDNPNGERREKKKRSCFTLYVSSRTISFQSEAEEVSQSNPEQTEETREELCARVPTDTANASTREEFIVRGKFADASPKKIPTGKTVTGKVKENSKSYGKPLDERQIEKEGSRKTLSDTYKHLSINDAFFLSHEDDILSSNIFKEEFNIRLAEVYREKVNIEKYREDHVWFPYKRPFSDSWRIKSVVHNQTEQVLLHSLFGLNSLFLAKRSRISKRAREKHSHPHYVSKDNNALD</sequence>
<keyword evidence="3" id="KW-1185">Reference proteome</keyword>